<evidence type="ECO:0000256" key="8">
    <source>
        <dbReference type="SAM" id="Phobius"/>
    </source>
</evidence>
<dbReference type="GO" id="GO:0005886">
    <property type="term" value="C:plasma membrane"/>
    <property type="evidence" value="ECO:0007669"/>
    <property type="project" value="UniProtKB-SubCell"/>
</dbReference>
<keyword evidence="2" id="KW-1003">Cell membrane</keyword>
<dbReference type="AlphaFoldDB" id="A0A2M9ZSG7"/>
<dbReference type="Proteomes" id="UP000231962">
    <property type="component" value="Unassembled WGS sequence"/>
</dbReference>
<dbReference type="NCBIfam" id="TIGR04287">
    <property type="entry name" value="exosort_XrtK"/>
    <property type="match status" value="1"/>
</dbReference>
<evidence type="ECO:0000313" key="11">
    <source>
        <dbReference type="Proteomes" id="UP000231962"/>
    </source>
</evidence>
<dbReference type="GO" id="GO:0006508">
    <property type="term" value="P:proteolysis"/>
    <property type="evidence" value="ECO:0007669"/>
    <property type="project" value="UniProtKB-KW"/>
</dbReference>
<keyword evidence="11" id="KW-1185">Reference proteome</keyword>
<feature type="transmembrane region" description="Helical" evidence="8">
    <location>
        <begin position="128"/>
        <end position="148"/>
    </location>
</feature>
<dbReference type="Pfam" id="PF09721">
    <property type="entry name" value="Exosortase_EpsH"/>
    <property type="match status" value="1"/>
</dbReference>
<evidence type="ECO:0000313" key="9">
    <source>
        <dbReference type="EMBL" id="PJZ71503.1"/>
    </source>
</evidence>
<evidence type="ECO:0000256" key="2">
    <source>
        <dbReference type="ARBA" id="ARBA00022475"/>
    </source>
</evidence>
<proteinExistence type="predicted"/>
<protein>
    <submittedName>
        <fullName evidence="10">Exosortase K</fullName>
    </submittedName>
</protein>
<evidence type="ECO:0000256" key="6">
    <source>
        <dbReference type="ARBA" id="ARBA00022989"/>
    </source>
</evidence>
<evidence type="ECO:0000313" key="10">
    <source>
        <dbReference type="EMBL" id="PJZ75037.1"/>
    </source>
</evidence>
<dbReference type="RefSeq" id="WP_100712488.1">
    <property type="nucleotide sequence ID" value="NZ_NPDY01000001.1"/>
</dbReference>
<dbReference type="EMBL" id="NPDY01000001">
    <property type="protein sequence ID" value="PJZ71503.1"/>
    <property type="molecule type" value="Genomic_DNA"/>
</dbReference>
<sequence length="156" mass="17688">MLGLVSRLLAIVSLVFLKFFTRDARTADLDFILSPTVFLTELMSSRRFAQDTTLGYIDWTGNILIDKSCSGMNFLVLSAILPILFRKSEDWWIFCAIAYPITIIANSIRITGAIFLQSFANDPVFHTMHGSFVYLSILIGFYLCIIGFKRKESIPQ</sequence>
<name>A0A2M9ZSG7_9LEPT</name>
<dbReference type="InterPro" id="IPR026392">
    <property type="entry name" value="Exo/Archaeosortase_dom"/>
</dbReference>
<feature type="transmembrane region" description="Helical" evidence="8">
    <location>
        <begin position="91"/>
        <end position="116"/>
    </location>
</feature>
<organism evidence="10 12">
    <name type="scientific">Leptospira perolatii</name>
    <dbReference type="NCBI Taxonomy" id="2023191"/>
    <lineage>
        <taxon>Bacteria</taxon>
        <taxon>Pseudomonadati</taxon>
        <taxon>Spirochaetota</taxon>
        <taxon>Spirochaetia</taxon>
        <taxon>Leptospirales</taxon>
        <taxon>Leptospiraceae</taxon>
        <taxon>Leptospira</taxon>
    </lineage>
</organism>
<comment type="caution">
    <text evidence="10">The sequence shown here is derived from an EMBL/GenBank/DDBJ whole genome shotgun (WGS) entry which is preliminary data.</text>
</comment>
<keyword evidence="4 8" id="KW-0812">Transmembrane</keyword>
<accession>A0A2M9ZSG7</accession>
<dbReference type="OrthoDB" id="771658at2"/>
<comment type="subcellular location">
    <subcellularLocation>
        <location evidence="1">Cell membrane</location>
        <topology evidence="1">Multi-pass membrane protein</topology>
    </subcellularLocation>
</comment>
<keyword evidence="7 8" id="KW-0472">Membrane</keyword>
<gene>
    <name evidence="10" type="primary">xrtK</name>
    <name evidence="9" type="ORF">CH360_03165</name>
    <name evidence="10" type="ORF">CH373_03170</name>
</gene>
<keyword evidence="6 8" id="KW-1133">Transmembrane helix</keyword>
<dbReference type="GO" id="GO:0008233">
    <property type="term" value="F:peptidase activity"/>
    <property type="evidence" value="ECO:0007669"/>
    <property type="project" value="UniProtKB-KW"/>
</dbReference>
<evidence type="ECO:0000256" key="4">
    <source>
        <dbReference type="ARBA" id="ARBA00022692"/>
    </source>
</evidence>
<dbReference type="InterPro" id="IPR019127">
    <property type="entry name" value="Exosortase"/>
</dbReference>
<keyword evidence="3" id="KW-0645">Protease</keyword>
<feature type="transmembrane region" description="Helical" evidence="8">
    <location>
        <begin position="63"/>
        <end position="84"/>
    </location>
</feature>
<evidence type="ECO:0000256" key="5">
    <source>
        <dbReference type="ARBA" id="ARBA00022801"/>
    </source>
</evidence>
<evidence type="ECO:0000256" key="7">
    <source>
        <dbReference type="ARBA" id="ARBA00023136"/>
    </source>
</evidence>
<keyword evidence="5" id="KW-0378">Hydrolase</keyword>
<dbReference type="EMBL" id="NPDZ01000001">
    <property type="protein sequence ID" value="PJZ75037.1"/>
    <property type="molecule type" value="Genomic_DNA"/>
</dbReference>
<reference evidence="11 12" key="1">
    <citation type="submission" date="2017-07" db="EMBL/GenBank/DDBJ databases">
        <title>Leptospira spp. isolated from tropical soils.</title>
        <authorList>
            <person name="Thibeaux R."/>
            <person name="Iraola G."/>
            <person name="Ferres I."/>
            <person name="Bierque E."/>
            <person name="Girault D."/>
            <person name="Soupe-Gilbert M.-E."/>
            <person name="Picardeau M."/>
            <person name="Goarant C."/>
        </authorList>
    </citation>
    <scope>NUCLEOTIDE SEQUENCE [LARGE SCALE GENOMIC DNA]</scope>
    <source>
        <strain evidence="10 12">FH1-B-B1</strain>
        <strain evidence="9 11">FH1-B-C1</strain>
    </source>
</reference>
<dbReference type="InterPro" id="IPR027551">
    <property type="entry name" value="Exosort_XrtK"/>
</dbReference>
<evidence type="ECO:0000256" key="1">
    <source>
        <dbReference type="ARBA" id="ARBA00004651"/>
    </source>
</evidence>
<evidence type="ECO:0000256" key="3">
    <source>
        <dbReference type="ARBA" id="ARBA00022670"/>
    </source>
</evidence>
<dbReference type="NCBIfam" id="TIGR04178">
    <property type="entry name" value="exo_archaeo"/>
    <property type="match status" value="1"/>
</dbReference>
<dbReference type="Proteomes" id="UP000231990">
    <property type="component" value="Unassembled WGS sequence"/>
</dbReference>
<evidence type="ECO:0000313" key="12">
    <source>
        <dbReference type="Proteomes" id="UP000231990"/>
    </source>
</evidence>